<feature type="compositionally biased region" description="Basic and acidic residues" evidence="1">
    <location>
        <begin position="238"/>
        <end position="256"/>
    </location>
</feature>
<comment type="caution">
    <text evidence="3">The sequence shown here is derived from an EMBL/GenBank/DDBJ whole genome shotgun (WGS) entry which is preliminary data.</text>
</comment>
<feature type="compositionally biased region" description="Acidic residues" evidence="1">
    <location>
        <begin position="257"/>
        <end position="266"/>
    </location>
</feature>
<feature type="chain" id="PRO_5001474715" evidence="2">
    <location>
        <begin position="18"/>
        <end position="289"/>
    </location>
</feature>
<dbReference type="EMBL" id="JELW01000281">
    <property type="protein sequence ID" value="EXU94510.1"/>
    <property type="molecule type" value="Genomic_DNA"/>
</dbReference>
<evidence type="ECO:0000313" key="3">
    <source>
        <dbReference type="EMBL" id="EXU94510.1"/>
    </source>
</evidence>
<feature type="region of interest" description="Disordered" evidence="1">
    <location>
        <begin position="112"/>
        <end position="139"/>
    </location>
</feature>
<feature type="compositionally biased region" description="Low complexity" evidence="1">
    <location>
        <begin position="34"/>
        <end position="46"/>
    </location>
</feature>
<gene>
    <name evidence="3" type="ORF">X797_012419</name>
</gene>
<dbReference type="Proteomes" id="UP000030151">
    <property type="component" value="Unassembled WGS sequence"/>
</dbReference>
<feature type="signal peptide" evidence="2">
    <location>
        <begin position="1"/>
        <end position="17"/>
    </location>
</feature>
<dbReference type="HOGENOM" id="CLU_963397_0_0_1"/>
<keyword evidence="2" id="KW-0732">Signal</keyword>
<proteinExistence type="predicted"/>
<feature type="region of interest" description="Disordered" evidence="1">
    <location>
        <begin position="238"/>
        <end position="289"/>
    </location>
</feature>
<dbReference type="OrthoDB" id="4943390at2759"/>
<feature type="compositionally biased region" description="Basic and acidic residues" evidence="1">
    <location>
        <begin position="267"/>
        <end position="289"/>
    </location>
</feature>
<sequence length="289" mass="31294">MKCTALLVASLAGLAVARPAAECQINRQTLKPSSTAATTATVGSASPLATETSKSSPVKQNACDCSKPHVDVGAATRASCPNGYENVSPAWILHCVQIDCSTRDYEAKCSSNKLATPESHRQPTKPAPANSDSGSLKPFKEPASPYNVDLCGLLWAIGENKKKKSEECIGTERFCREALYKDTEETFASPEDCLASRQPKKTAETEELPKDEAPELQEDAGTCFDALDKVFVQCRERKQDDCRKGKADEQQCKSEADEQCLEETQAEADRCKTLPDSAPGKERDPANNQ</sequence>
<reference evidence="3 4" key="1">
    <citation type="submission" date="2014-02" db="EMBL/GenBank/DDBJ databases">
        <title>The genome sequence of the entomopathogenic fungus Metarhizium robertsii ARSEF 2575.</title>
        <authorList>
            <person name="Giuliano Garisto Donzelli B."/>
            <person name="Roe B.A."/>
            <person name="Macmil S.L."/>
            <person name="Krasnoff S.B."/>
            <person name="Gibson D.M."/>
        </authorList>
    </citation>
    <scope>NUCLEOTIDE SEQUENCE [LARGE SCALE GENOMIC DNA]</scope>
    <source>
        <strain evidence="3 4">ARSEF 2575</strain>
    </source>
</reference>
<dbReference type="eggNOG" id="ENOG502RNM6">
    <property type="taxonomic scope" value="Eukaryota"/>
</dbReference>
<feature type="compositionally biased region" description="Basic and acidic residues" evidence="1">
    <location>
        <begin position="201"/>
        <end position="213"/>
    </location>
</feature>
<feature type="region of interest" description="Disordered" evidence="1">
    <location>
        <begin position="190"/>
        <end position="219"/>
    </location>
</feature>
<evidence type="ECO:0000256" key="2">
    <source>
        <dbReference type="SAM" id="SignalP"/>
    </source>
</evidence>
<evidence type="ECO:0000313" key="4">
    <source>
        <dbReference type="Proteomes" id="UP000030151"/>
    </source>
</evidence>
<protein>
    <submittedName>
        <fullName evidence="3">Uncharacterized protein</fullName>
    </submittedName>
</protein>
<feature type="region of interest" description="Disordered" evidence="1">
    <location>
        <begin position="34"/>
        <end position="60"/>
    </location>
</feature>
<dbReference type="AlphaFoldDB" id="A0A014QPE8"/>
<feature type="compositionally biased region" description="Polar residues" evidence="1">
    <location>
        <begin position="47"/>
        <end position="59"/>
    </location>
</feature>
<accession>A0A014QPE8</accession>
<evidence type="ECO:0000256" key="1">
    <source>
        <dbReference type="SAM" id="MobiDB-lite"/>
    </source>
</evidence>
<organism evidence="3 4">
    <name type="scientific">Metarhizium robertsii</name>
    <dbReference type="NCBI Taxonomy" id="568076"/>
    <lineage>
        <taxon>Eukaryota</taxon>
        <taxon>Fungi</taxon>
        <taxon>Dikarya</taxon>
        <taxon>Ascomycota</taxon>
        <taxon>Pezizomycotina</taxon>
        <taxon>Sordariomycetes</taxon>
        <taxon>Hypocreomycetidae</taxon>
        <taxon>Hypocreales</taxon>
        <taxon>Clavicipitaceae</taxon>
        <taxon>Metarhizium</taxon>
    </lineage>
</organism>
<name>A0A014QPE8_9HYPO</name>